<comment type="caution">
    <text evidence="1">The sequence shown here is derived from an EMBL/GenBank/DDBJ whole genome shotgun (WGS) entry which is preliminary data.</text>
</comment>
<name>A0A2I1HM94_9GLOM</name>
<keyword evidence="2" id="KW-1185">Reference proteome</keyword>
<protein>
    <submittedName>
        <fullName evidence="1">Uncharacterized protein</fullName>
    </submittedName>
</protein>
<accession>A0A2I1HM94</accession>
<organism evidence="1 2">
    <name type="scientific">Rhizophagus irregularis</name>
    <dbReference type="NCBI Taxonomy" id="588596"/>
    <lineage>
        <taxon>Eukaryota</taxon>
        <taxon>Fungi</taxon>
        <taxon>Fungi incertae sedis</taxon>
        <taxon>Mucoromycota</taxon>
        <taxon>Glomeromycotina</taxon>
        <taxon>Glomeromycetes</taxon>
        <taxon>Glomerales</taxon>
        <taxon>Glomeraceae</taxon>
        <taxon>Rhizophagus</taxon>
    </lineage>
</organism>
<evidence type="ECO:0000313" key="2">
    <source>
        <dbReference type="Proteomes" id="UP000234323"/>
    </source>
</evidence>
<gene>
    <name evidence="1" type="ORF">RhiirA4_483255</name>
</gene>
<reference evidence="1 2" key="1">
    <citation type="submission" date="2015-10" db="EMBL/GenBank/DDBJ databases">
        <title>Genome analyses suggest a sexual origin of heterokaryosis in a supposedly ancient asexual fungus.</title>
        <authorList>
            <person name="Ropars J."/>
            <person name="Sedzielewska K."/>
            <person name="Noel J."/>
            <person name="Charron P."/>
            <person name="Farinelli L."/>
            <person name="Marton T."/>
            <person name="Kruger M."/>
            <person name="Pelin A."/>
            <person name="Brachmann A."/>
            <person name="Corradi N."/>
        </authorList>
    </citation>
    <scope>NUCLEOTIDE SEQUENCE [LARGE SCALE GENOMIC DNA]</scope>
    <source>
        <strain evidence="1 2">A4</strain>
    </source>
</reference>
<evidence type="ECO:0000313" key="1">
    <source>
        <dbReference type="EMBL" id="PKY60018.1"/>
    </source>
</evidence>
<dbReference type="AlphaFoldDB" id="A0A2I1HM94"/>
<sequence>MSSILYKNQRLLKQKTIYDPDEFKIMLEEADAALIGFFDELYKGTNPNTKSEKTNNNNKKKLVSLCYFLASINNKYINGIKADIGSYLETSGASASSIDTLANIGLSVSRRTVT</sequence>
<dbReference type="EMBL" id="LLXI01003913">
    <property type="protein sequence ID" value="PKY60018.1"/>
    <property type="molecule type" value="Genomic_DNA"/>
</dbReference>
<proteinExistence type="predicted"/>
<dbReference type="Proteomes" id="UP000234323">
    <property type="component" value="Unassembled WGS sequence"/>
</dbReference>